<dbReference type="GO" id="GO:0005634">
    <property type="term" value="C:nucleus"/>
    <property type="evidence" value="ECO:0007669"/>
    <property type="project" value="UniProtKB-SubCell"/>
</dbReference>
<comment type="similarity">
    <text evidence="2 7">Belongs to the enhancer of polycomb family.</text>
</comment>
<evidence type="ECO:0000259" key="9">
    <source>
        <dbReference type="Pfam" id="PF10513"/>
    </source>
</evidence>
<gene>
    <name evidence="10" type="ORF">BCR43DRAFT_538014</name>
</gene>
<dbReference type="GO" id="GO:0006357">
    <property type="term" value="P:regulation of transcription by RNA polymerase II"/>
    <property type="evidence" value="ECO:0007669"/>
    <property type="project" value="InterPro"/>
</dbReference>
<feature type="region of interest" description="Disordered" evidence="8">
    <location>
        <begin position="310"/>
        <end position="336"/>
    </location>
</feature>
<dbReference type="STRING" id="13706.A0A1X2H0P4"/>
<proteinExistence type="inferred from homology"/>
<evidence type="ECO:0000256" key="7">
    <source>
        <dbReference type="RuleBase" id="RU361124"/>
    </source>
</evidence>
<accession>A0A1X2H0P4</accession>
<keyword evidence="4 7" id="KW-0804">Transcription</keyword>
<name>A0A1X2H0P4_SYNRA</name>
<reference evidence="10 11" key="1">
    <citation type="submission" date="2016-07" db="EMBL/GenBank/DDBJ databases">
        <title>Pervasive Adenine N6-methylation of Active Genes in Fungi.</title>
        <authorList>
            <consortium name="DOE Joint Genome Institute"/>
            <person name="Mondo S.J."/>
            <person name="Dannebaum R.O."/>
            <person name="Kuo R.C."/>
            <person name="Labutti K."/>
            <person name="Haridas S."/>
            <person name="Kuo A."/>
            <person name="Salamov A."/>
            <person name="Ahrendt S.R."/>
            <person name="Lipzen A."/>
            <person name="Sullivan W."/>
            <person name="Andreopoulos W.B."/>
            <person name="Clum A."/>
            <person name="Lindquist E."/>
            <person name="Daum C."/>
            <person name="Ramamoorthy G.K."/>
            <person name="Gryganskyi A."/>
            <person name="Culley D."/>
            <person name="Magnuson J.K."/>
            <person name="James T.Y."/>
            <person name="O'Malley M.A."/>
            <person name="Stajich J.E."/>
            <person name="Spatafora J.W."/>
            <person name="Visel A."/>
            <person name="Grigoriev I.V."/>
        </authorList>
    </citation>
    <scope>NUCLEOTIDE SEQUENCE [LARGE SCALE GENOMIC DNA]</scope>
    <source>
        <strain evidence="10 11">NRRL 2496</strain>
    </source>
</reference>
<comment type="caution">
    <text evidence="10">The sequence shown here is derived from an EMBL/GenBank/DDBJ whole genome shotgun (WGS) entry which is preliminary data.</text>
</comment>
<evidence type="ECO:0000256" key="5">
    <source>
        <dbReference type="ARBA" id="ARBA00023242"/>
    </source>
</evidence>
<dbReference type="Proteomes" id="UP000242180">
    <property type="component" value="Unassembled WGS sequence"/>
</dbReference>
<dbReference type="EMBL" id="MCGN01000011">
    <property type="protein sequence ID" value="ORY90988.1"/>
    <property type="molecule type" value="Genomic_DNA"/>
</dbReference>
<dbReference type="PANTHER" id="PTHR14898">
    <property type="entry name" value="ENHANCER OF POLYCOMB"/>
    <property type="match status" value="1"/>
</dbReference>
<evidence type="ECO:0000256" key="6">
    <source>
        <dbReference type="ARBA" id="ARBA00025513"/>
    </source>
</evidence>
<feature type="domain" description="Enhancer of polycomb-like N-terminal" evidence="9">
    <location>
        <begin position="6"/>
        <end position="157"/>
    </location>
</feature>
<sequence length="559" mass="63438">MVSPLRVKKLSAKHALPIFKESQLPDIHDEANTRRSVPQIETGVEKEEEEEHDLQAALSSAQAAVTTGADDQQRCYIPTPKASQQIPEKDYRLLYTPFKAPINNIRFSSTVEETGGCHYVIDEQDEAFLARHNAEKDSPDLRLSESLLEDIMDKFETITNTHMPHLYLDASQTPHALDDLLVYLPKDAPLRARLKQAQAVFAHWRERRIERQGKPILPTLQFEEPIKNKVDSYTCFRRRETKPVRKTRRADQQSLERLRRLRTEMESARNLLEMVLRREKMRKEALIQGRLIFDKRCELREYQLRLGIQDDDALYPPPPTPPAKKRKSEGPSTTIKIPLGKLRREDQGEAKKRKTSMLLAVDAELTRKHQQDKVYEDVSSNSYQPFPLPLSLHFFQSLDDTTATVPQWPSKRNTLFRRRVGRGGRVHIDRTCRQPYTSGRFQFDSDGEVTDSDTETIEADYDDTIPYTFLQEGELLQQLKGTDTIPAFTSVHHLSSSSSSSSSPSFAASSFATAKSPVAHVSPTTTPAQQAAIAMTNELIAAAVTGQMRNNTSGKSSTL</sequence>
<comment type="function">
    <text evidence="6">Component of the NuA4 histone acetyltransferase complex which is involved in transcriptional activation of selected genes principally by acetylation of nucleosomal histone H4 and H2A. The NuA4 complex is also involved in DNA repair. Involved in gene silencing by neighboring heterochromatin, blockage of the silencing spreading along the chromosome, and required for cell cycle progression through G2/M.</text>
</comment>
<dbReference type="GO" id="GO:0035267">
    <property type="term" value="C:NuA4 histone acetyltransferase complex"/>
    <property type="evidence" value="ECO:0007669"/>
    <property type="project" value="InterPro"/>
</dbReference>
<feature type="region of interest" description="Disordered" evidence="8">
    <location>
        <begin position="27"/>
        <end position="49"/>
    </location>
</feature>
<comment type="subcellular location">
    <subcellularLocation>
        <location evidence="1 7">Nucleus</location>
    </subcellularLocation>
</comment>
<evidence type="ECO:0000313" key="10">
    <source>
        <dbReference type="EMBL" id="ORY90988.1"/>
    </source>
</evidence>
<evidence type="ECO:0000256" key="2">
    <source>
        <dbReference type="ARBA" id="ARBA00008035"/>
    </source>
</evidence>
<evidence type="ECO:0000313" key="11">
    <source>
        <dbReference type="Proteomes" id="UP000242180"/>
    </source>
</evidence>
<dbReference type="FunCoup" id="A0A1X2H0P4">
    <property type="interactions" value="403"/>
</dbReference>
<keyword evidence="5 7" id="KW-0539">Nucleus</keyword>
<protein>
    <recommendedName>
        <fullName evidence="7">Enhancer of polycomb-like protein</fullName>
    </recommendedName>
</protein>
<keyword evidence="11" id="KW-1185">Reference proteome</keyword>
<dbReference type="InterPro" id="IPR019542">
    <property type="entry name" value="Enhancer_polycomb-like_N"/>
</dbReference>
<evidence type="ECO:0000256" key="1">
    <source>
        <dbReference type="ARBA" id="ARBA00004123"/>
    </source>
</evidence>
<dbReference type="InParanoid" id="A0A1X2H0P4"/>
<organism evidence="10 11">
    <name type="scientific">Syncephalastrum racemosum</name>
    <name type="common">Filamentous fungus</name>
    <dbReference type="NCBI Taxonomy" id="13706"/>
    <lineage>
        <taxon>Eukaryota</taxon>
        <taxon>Fungi</taxon>
        <taxon>Fungi incertae sedis</taxon>
        <taxon>Mucoromycota</taxon>
        <taxon>Mucoromycotina</taxon>
        <taxon>Mucoromycetes</taxon>
        <taxon>Mucorales</taxon>
        <taxon>Syncephalastraceae</taxon>
        <taxon>Syncephalastrum</taxon>
    </lineage>
</organism>
<dbReference type="InterPro" id="IPR024943">
    <property type="entry name" value="Enhancer_polycomb"/>
</dbReference>
<dbReference type="Pfam" id="PF10513">
    <property type="entry name" value="EPL1"/>
    <property type="match status" value="1"/>
</dbReference>
<evidence type="ECO:0000256" key="3">
    <source>
        <dbReference type="ARBA" id="ARBA00023015"/>
    </source>
</evidence>
<evidence type="ECO:0000256" key="4">
    <source>
        <dbReference type="ARBA" id="ARBA00023163"/>
    </source>
</evidence>
<dbReference type="OrthoDB" id="435275at2759"/>
<dbReference type="AlphaFoldDB" id="A0A1X2H0P4"/>
<keyword evidence="3 7" id="KW-0805">Transcription regulation</keyword>
<evidence type="ECO:0000256" key="8">
    <source>
        <dbReference type="SAM" id="MobiDB-lite"/>
    </source>
</evidence>